<dbReference type="InParanoid" id="A0A1V8SNF5"/>
<dbReference type="EMBL" id="NAJO01000034">
    <property type="protein sequence ID" value="OQO00649.1"/>
    <property type="molecule type" value="Genomic_DNA"/>
</dbReference>
<evidence type="ECO:0000313" key="2">
    <source>
        <dbReference type="Proteomes" id="UP000192596"/>
    </source>
</evidence>
<sequence length="235" mass="26284">MSHLSAAQRVFGITELAEKILQQGVTQRQLLELKLLNHYFHDLITRSTDLRKQMFFVHAHNGTDPSKGIKLNPMLIHLAKSLPYNTQLSLVYRDSNTTGKRWTFRFTLDKSATDFAALVDTSKTLLESSAVKQSLAAETKIASAPLKLRGEINFSYSPPSSHNSITYFQTLTCDFDIDPCATLSGLIASFAVELQGLVRQHAKIIGYKVPGEEGLQELAVDLASFREARMARKQR</sequence>
<accession>A0A1V8SNF5</accession>
<reference evidence="2" key="1">
    <citation type="submission" date="2017-03" db="EMBL/GenBank/DDBJ databases">
        <title>Genomes of endolithic fungi from Antarctica.</title>
        <authorList>
            <person name="Coleine C."/>
            <person name="Masonjones S."/>
            <person name="Stajich J.E."/>
        </authorList>
    </citation>
    <scope>NUCLEOTIDE SEQUENCE [LARGE SCALE GENOMIC DNA]</scope>
    <source>
        <strain evidence="2">CCFEE 5527</strain>
    </source>
</reference>
<evidence type="ECO:0000313" key="1">
    <source>
        <dbReference type="EMBL" id="OQO00649.1"/>
    </source>
</evidence>
<proteinExistence type="predicted"/>
<protein>
    <submittedName>
        <fullName evidence="1">Uncharacterized protein</fullName>
    </submittedName>
</protein>
<comment type="caution">
    <text evidence="1">The sequence shown here is derived from an EMBL/GenBank/DDBJ whole genome shotgun (WGS) entry which is preliminary data.</text>
</comment>
<gene>
    <name evidence="1" type="ORF">B0A48_13139</name>
</gene>
<keyword evidence="2" id="KW-1185">Reference proteome</keyword>
<dbReference type="AlphaFoldDB" id="A0A1V8SNF5"/>
<name>A0A1V8SNF5_9PEZI</name>
<organism evidence="1 2">
    <name type="scientific">Cryoendolithus antarcticus</name>
    <dbReference type="NCBI Taxonomy" id="1507870"/>
    <lineage>
        <taxon>Eukaryota</taxon>
        <taxon>Fungi</taxon>
        <taxon>Dikarya</taxon>
        <taxon>Ascomycota</taxon>
        <taxon>Pezizomycotina</taxon>
        <taxon>Dothideomycetes</taxon>
        <taxon>Dothideomycetidae</taxon>
        <taxon>Cladosporiales</taxon>
        <taxon>Cladosporiaceae</taxon>
        <taxon>Cryoendolithus</taxon>
    </lineage>
</organism>
<dbReference type="Proteomes" id="UP000192596">
    <property type="component" value="Unassembled WGS sequence"/>
</dbReference>